<keyword evidence="1" id="KW-0479">Metal-binding</keyword>
<dbReference type="Proteomes" id="UP000136450">
    <property type="component" value="Segment"/>
</dbReference>
<dbReference type="RefSeq" id="YP_009010410.1">
    <property type="nucleotide sequence ID" value="NC_023611.1"/>
</dbReference>
<evidence type="ECO:0000256" key="2">
    <source>
        <dbReference type="SAM" id="Coils"/>
    </source>
</evidence>
<dbReference type="PANTHER" id="PTHR14879:SF5">
    <property type="entry name" value="RING-TYPE DOMAIN-CONTAINING PROTEIN"/>
    <property type="match status" value="1"/>
</dbReference>
<gene>
    <name evidence="4" type="primary">116L</name>
    <name evidence="4" type="ORF">IIV30_116L</name>
</gene>
<dbReference type="PANTHER" id="PTHR14879">
    <property type="entry name" value="CASPASE REGULATOR, RING FINGER DOMAIN-CONTAINING"/>
    <property type="match status" value="1"/>
</dbReference>
<feature type="coiled-coil region" evidence="2">
    <location>
        <begin position="24"/>
        <end position="51"/>
    </location>
</feature>
<dbReference type="OrthoDB" id="9255at10239"/>
<protein>
    <recommendedName>
        <fullName evidence="3">RING-type domain-containing protein</fullName>
    </recommendedName>
</protein>
<evidence type="ECO:0000256" key="1">
    <source>
        <dbReference type="PROSITE-ProRule" id="PRU00175"/>
    </source>
</evidence>
<reference evidence="4 5" key="1">
    <citation type="submission" date="2013-03" db="EMBL/GenBank/DDBJ databases">
        <title>Genomic and evolutionary features of invertebrate iridoviruse.</title>
        <authorList>
            <person name="Piegu B."/>
            <person name="Guizard S."/>
            <person name="Bideshi D."/>
            <person name="Spears T."/>
            <person name="Federici B."/>
            <person name="Bigot Y."/>
        </authorList>
    </citation>
    <scope>NUCLEOTIDE SEQUENCE [LARGE SCALE GENOMIC DNA]</scope>
</reference>
<dbReference type="EMBL" id="HF920636">
    <property type="protein sequence ID" value="CCV02311.1"/>
    <property type="molecule type" value="Genomic_DNA"/>
</dbReference>
<dbReference type="Gene3D" id="3.30.40.10">
    <property type="entry name" value="Zinc/RING finger domain, C3HC4 (zinc finger)"/>
    <property type="match status" value="1"/>
</dbReference>
<dbReference type="KEGG" id="vg:18501310"/>
<evidence type="ECO:0000259" key="3">
    <source>
        <dbReference type="PROSITE" id="PS50089"/>
    </source>
</evidence>
<dbReference type="GeneID" id="18501310"/>
<keyword evidence="2" id="KW-0175">Coiled coil</keyword>
<proteinExistence type="predicted"/>
<organism evidence="4 5">
    <name type="scientific">Invertebrate iridescent virus 30</name>
    <dbReference type="NCBI Taxonomy" id="345585"/>
    <lineage>
        <taxon>Viruses</taxon>
        <taxon>Varidnaviria</taxon>
        <taxon>Bamfordvirae</taxon>
        <taxon>Nucleocytoviricota</taxon>
        <taxon>Megaviricetes</taxon>
        <taxon>Pimascovirales</taxon>
        <taxon>Pimascovirales incertae sedis</taxon>
        <taxon>Iridoviridae</taxon>
        <taxon>Betairidovirinae</taxon>
        <taxon>Chloriridovirus</taxon>
        <taxon>Chloriridovirus simulium1</taxon>
        <taxon>Invertebrate iridescent virus 22</taxon>
    </lineage>
</organism>
<dbReference type="InterPro" id="IPR051728">
    <property type="entry name" value="RING-FYVE_E3_ubiquitin-ligase"/>
</dbReference>
<dbReference type="SUPFAM" id="SSF57850">
    <property type="entry name" value="RING/U-box"/>
    <property type="match status" value="1"/>
</dbReference>
<dbReference type="PROSITE" id="PS50089">
    <property type="entry name" value="ZF_RING_2"/>
    <property type="match status" value="1"/>
</dbReference>
<feature type="domain" description="RING-type" evidence="3">
    <location>
        <begin position="87"/>
        <end position="122"/>
    </location>
</feature>
<dbReference type="GO" id="GO:0008270">
    <property type="term" value="F:zinc ion binding"/>
    <property type="evidence" value="ECO:0007669"/>
    <property type="project" value="UniProtKB-KW"/>
</dbReference>
<keyword evidence="1" id="KW-0862">Zinc</keyword>
<name>W8W269_9VIRU</name>
<keyword evidence="1" id="KW-0863">Zinc-finger</keyword>
<dbReference type="Pfam" id="PF13920">
    <property type="entry name" value="zf-C3HC4_3"/>
    <property type="match status" value="1"/>
</dbReference>
<evidence type="ECO:0000313" key="4">
    <source>
        <dbReference type="EMBL" id="CCV02311.1"/>
    </source>
</evidence>
<dbReference type="InterPro" id="IPR001841">
    <property type="entry name" value="Znf_RING"/>
</dbReference>
<sequence length="132" mass="15292">MFKNSLWDNSFIIKQENYALNNELNKLKKTHKIMVQEKKELERKINEITKVATKLPEEIDKLIEKVPLHLQNSLYQKIEILLNCTTCTVCHSSVKRVVFIGCKHLAVCIKCGEKLSNCPLCRQSSEKITVFT</sequence>
<dbReference type="InterPro" id="IPR013083">
    <property type="entry name" value="Znf_RING/FYVE/PHD"/>
</dbReference>
<evidence type="ECO:0000313" key="5">
    <source>
        <dbReference type="Proteomes" id="UP000136450"/>
    </source>
</evidence>
<accession>W8W269</accession>